<dbReference type="Gene3D" id="3.90.1580.10">
    <property type="entry name" value="paralog of FGE (formylglycine-generating enzyme)"/>
    <property type="match status" value="1"/>
</dbReference>
<gene>
    <name evidence="2" type="ORF">METZ01_LOCUS417012</name>
</gene>
<proteinExistence type="predicted"/>
<evidence type="ECO:0000259" key="1">
    <source>
        <dbReference type="Pfam" id="PF03781"/>
    </source>
</evidence>
<dbReference type="SUPFAM" id="SSF56436">
    <property type="entry name" value="C-type lectin-like"/>
    <property type="match status" value="1"/>
</dbReference>
<feature type="domain" description="Sulfatase-modifying factor enzyme-like" evidence="1">
    <location>
        <begin position="30"/>
        <end position="80"/>
    </location>
</feature>
<feature type="non-terminal residue" evidence="2">
    <location>
        <position position="84"/>
    </location>
</feature>
<organism evidence="2">
    <name type="scientific">marine metagenome</name>
    <dbReference type="NCBI Taxonomy" id="408172"/>
    <lineage>
        <taxon>unclassified sequences</taxon>
        <taxon>metagenomes</taxon>
        <taxon>ecological metagenomes</taxon>
    </lineage>
</organism>
<reference evidence="2" key="1">
    <citation type="submission" date="2018-05" db="EMBL/GenBank/DDBJ databases">
        <authorList>
            <person name="Lanie J.A."/>
            <person name="Ng W.-L."/>
            <person name="Kazmierczak K.M."/>
            <person name="Andrzejewski T.M."/>
            <person name="Davidsen T.M."/>
            <person name="Wayne K.J."/>
            <person name="Tettelin H."/>
            <person name="Glass J.I."/>
            <person name="Rusch D."/>
            <person name="Podicherti R."/>
            <person name="Tsui H.-C.T."/>
            <person name="Winkler M.E."/>
        </authorList>
    </citation>
    <scope>NUCLEOTIDE SEQUENCE</scope>
</reference>
<accession>A0A382X194</accession>
<dbReference type="InterPro" id="IPR042095">
    <property type="entry name" value="SUMF_sf"/>
</dbReference>
<dbReference type="EMBL" id="UINC01163707">
    <property type="protein sequence ID" value="SVD64158.1"/>
    <property type="molecule type" value="Genomic_DNA"/>
</dbReference>
<dbReference type="AlphaFoldDB" id="A0A382X194"/>
<dbReference type="Pfam" id="PF03781">
    <property type="entry name" value="FGE-sulfatase"/>
    <property type="match status" value="1"/>
</dbReference>
<name>A0A382X194_9ZZZZ</name>
<sequence length="84" mass="9784">MRKTKNSFLVFSIFFLSQVHLADSLPVHEDASLIPAGEFLMGTEEGTEIERPVHKVFLKEFRISRFEVSNIEFELFQQNHTRSV</sequence>
<dbReference type="InterPro" id="IPR016187">
    <property type="entry name" value="CTDL_fold"/>
</dbReference>
<dbReference type="InterPro" id="IPR005532">
    <property type="entry name" value="SUMF_dom"/>
</dbReference>
<evidence type="ECO:0000313" key="2">
    <source>
        <dbReference type="EMBL" id="SVD64158.1"/>
    </source>
</evidence>
<protein>
    <recommendedName>
        <fullName evidence="1">Sulfatase-modifying factor enzyme-like domain-containing protein</fullName>
    </recommendedName>
</protein>